<dbReference type="AlphaFoldDB" id="A0A0P8XLF3"/>
<dbReference type="InterPro" id="IPR005312">
    <property type="entry name" value="DUF1759"/>
</dbReference>
<dbReference type="OrthoDB" id="5989194at2759"/>
<dbReference type="Pfam" id="PF03564">
    <property type="entry name" value="DUF1759"/>
    <property type="match status" value="1"/>
</dbReference>
<dbReference type="EMBL" id="CH902629">
    <property type="protein sequence ID" value="KPU75569.1"/>
    <property type="molecule type" value="Genomic_DNA"/>
</dbReference>
<dbReference type="InParanoid" id="A0A0P8XLF3"/>
<gene>
    <name evidence="1" type="primary">Dana\GF27219</name>
    <name evidence="1" type="ORF">GF27219</name>
</gene>
<evidence type="ECO:0000313" key="1">
    <source>
        <dbReference type="EMBL" id="KPU75569.1"/>
    </source>
</evidence>
<name>A0A0P8XLF3_DROAN</name>
<proteinExistence type="predicted"/>
<sequence>MASPFVIPPVDIPKFDGDYLKWPRFCDIFTELVHNQEYSDAVKFRYLENHVIGEAKNLISTTFGGHASYQDTWQRLKSRCEQWAIGSCEAFETHINVEDCNSVKSIKYICKYVNKGSEMAVFGVTNANDEISQYQMGRY</sequence>
<reference evidence="1 2" key="1">
    <citation type="journal article" date="2007" name="Nature">
        <title>Evolution of genes and genomes on the Drosophila phylogeny.</title>
        <authorList>
            <consortium name="Drosophila 12 Genomes Consortium"/>
            <person name="Clark A.G."/>
            <person name="Eisen M.B."/>
            <person name="Smith D.R."/>
            <person name="Bergman C.M."/>
            <person name="Oliver B."/>
            <person name="Markow T.A."/>
            <person name="Kaufman T.C."/>
            <person name="Kellis M."/>
            <person name="Gelbart W."/>
            <person name="Iyer V.N."/>
            <person name="Pollard D.A."/>
            <person name="Sackton T.B."/>
            <person name="Larracuente A.M."/>
            <person name="Singh N.D."/>
            <person name="Abad J.P."/>
            <person name="Abt D.N."/>
            <person name="Adryan B."/>
            <person name="Aguade M."/>
            <person name="Akashi H."/>
            <person name="Anderson W.W."/>
            <person name="Aquadro C.F."/>
            <person name="Ardell D.H."/>
            <person name="Arguello R."/>
            <person name="Artieri C.G."/>
            <person name="Barbash D.A."/>
            <person name="Barker D."/>
            <person name="Barsanti P."/>
            <person name="Batterham P."/>
            <person name="Batzoglou S."/>
            <person name="Begun D."/>
            <person name="Bhutkar A."/>
            <person name="Blanco E."/>
            <person name="Bosak S.A."/>
            <person name="Bradley R.K."/>
            <person name="Brand A.D."/>
            <person name="Brent M.R."/>
            <person name="Brooks A.N."/>
            <person name="Brown R.H."/>
            <person name="Butlin R.K."/>
            <person name="Caggese C."/>
            <person name="Calvi B.R."/>
            <person name="Bernardo de Carvalho A."/>
            <person name="Caspi A."/>
            <person name="Castrezana S."/>
            <person name="Celniker S.E."/>
            <person name="Chang J.L."/>
            <person name="Chapple C."/>
            <person name="Chatterji S."/>
            <person name="Chinwalla A."/>
            <person name="Civetta A."/>
            <person name="Clifton S.W."/>
            <person name="Comeron J.M."/>
            <person name="Costello J.C."/>
            <person name="Coyne J.A."/>
            <person name="Daub J."/>
            <person name="David R.G."/>
            <person name="Delcher A.L."/>
            <person name="Delehaunty K."/>
            <person name="Do C.B."/>
            <person name="Ebling H."/>
            <person name="Edwards K."/>
            <person name="Eickbush T."/>
            <person name="Evans J.D."/>
            <person name="Filipski A."/>
            <person name="Findeiss S."/>
            <person name="Freyhult E."/>
            <person name="Fulton L."/>
            <person name="Fulton R."/>
            <person name="Garcia A.C."/>
            <person name="Gardiner A."/>
            <person name="Garfield D.A."/>
            <person name="Garvin B.E."/>
            <person name="Gibson G."/>
            <person name="Gilbert D."/>
            <person name="Gnerre S."/>
            <person name="Godfrey J."/>
            <person name="Good R."/>
            <person name="Gotea V."/>
            <person name="Gravely B."/>
            <person name="Greenberg A.J."/>
            <person name="Griffiths-Jones S."/>
            <person name="Gross S."/>
            <person name="Guigo R."/>
            <person name="Gustafson E.A."/>
            <person name="Haerty W."/>
            <person name="Hahn M.W."/>
            <person name="Halligan D.L."/>
            <person name="Halpern A.L."/>
            <person name="Halter G.M."/>
            <person name="Han M.V."/>
            <person name="Heger A."/>
            <person name="Hillier L."/>
            <person name="Hinrichs A.S."/>
            <person name="Holmes I."/>
            <person name="Hoskins R.A."/>
            <person name="Hubisz M.J."/>
            <person name="Hultmark D."/>
            <person name="Huntley M.A."/>
            <person name="Jaffe D.B."/>
            <person name="Jagadeeshan S."/>
            <person name="Jeck W.R."/>
            <person name="Johnson J."/>
            <person name="Jones C.D."/>
            <person name="Jordan W.C."/>
            <person name="Karpen G.H."/>
            <person name="Kataoka E."/>
            <person name="Keightley P.D."/>
            <person name="Kheradpour P."/>
            <person name="Kirkness E.F."/>
            <person name="Koerich L.B."/>
            <person name="Kristiansen K."/>
            <person name="Kudrna D."/>
            <person name="Kulathinal R.J."/>
            <person name="Kumar S."/>
            <person name="Kwok R."/>
            <person name="Lander E."/>
            <person name="Langley C.H."/>
            <person name="Lapoint R."/>
            <person name="Lazzaro B.P."/>
            <person name="Lee S.J."/>
            <person name="Levesque L."/>
            <person name="Li R."/>
            <person name="Lin C.F."/>
            <person name="Lin M.F."/>
            <person name="Lindblad-Toh K."/>
            <person name="Llopart A."/>
            <person name="Long M."/>
            <person name="Low L."/>
            <person name="Lozovsky E."/>
            <person name="Lu J."/>
            <person name="Luo M."/>
            <person name="Machado C.A."/>
            <person name="Makalowski W."/>
            <person name="Marzo M."/>
            <person name="Matsuda M."/>
            <person name="Matzkin L."/>
            <person name="McAllister B."/>
            <person name="McBride C.S."/>
            <person name="McKernan B."/>
            <person name="McKernan K."/>
            <person name="Mendez-Lago M."/>
            <person name="Minx P."/>
            <person name="Mollenhauer M.U."/>
            <person name="Montooth K."/>
            <person name="Mount S.M."/>
            <person name="Mu X."/>
            <person name="Myers E."/>
            <person name="Negre B."/>
            <person name="Newfeld S."/>
            <person name="Nielsen R."/>
            <person name="Noor M.A."/>
            <person name="O'Grady P."/>
            <person name="Pachter L."/>
            <person name="Papaceit M."/>
            <person name="Parisi M.J."/>
            <person name="Parisi M."/>
            <person name="Parts L."/>
            <person name="Pedersen J.S."/>
            <person name="Pesole G."/>
            <person name="Phillippy A.M."/>
            <person name="Ponting C.P."/>
            <person name="Pop M."/>
            <person name="Porcelli D."/>
            <person name="Powell J.R."/>
            <person name="Prohaska S."/>
            <person name="Pruitt K."/>
            <person name="Puig M."/>
            <person name="Quesneville H."/>
            <person name="Ram K.R."/>
            <person name="Rand D."/>
            <person name="Rasmussen M.D."/>
            <person name="Reed L.K."/>
            <person name="Reenan R."/>
            <person name="Reily A."/>
            <person name="Remington K.A."/>
            <person name="Rieger T.T."/>
            <person name="Ritchie M.G."/>
            <person name="Robin C."/>
            <person name="Rogers Y.H."/>
            <person name="Rohde C."/>
            <person name="Rozas J."/>
            <person name="Rubenfield M.J."/>
            <person name="Ruiz A."/>
            <person name="Russo S."/>
            <person name="Salzberg S.L."/>
            <person name="Sanchez-Gracia A."/>
            <person name="Saranga D.J."/>
            <person name="Sato H."/>
            <person name="Schaeffer S.W."/>
            <person name="Schatz M.C."/>
            <person name="Schlenke T."/>
            <person name="Schwartz R."/>
            <person name="Segarra C."/>
            <person name="Singh R.S."/>
            <person name="Sirot L."/>
            <person name="Sirota M."/>
            <person name="Sisneros N.B."/>
            <person name="Smith C.D."/>
            <person name="Smith T.F."/>
            <person name="Spieth J."/>
            <person name="Stage D.E."/>
            <person name="Stark A."/>
            <person name="Stephan W."/>
            <person name="Strausberg R.L."/>
            <person name="Strempel S."/>
            <person name="Sturgill D."/>
            <person name="Sutton G."/>
            <person name="Sutton G.G."/>
            <person name="Tao W."/>
            <person name="Teichmann S."/>
            <person name="Tobari Y.N."/>
            <person name="Tomimura Y."/>
            <person name="Tsolas J.M."/>
            <person name="Valente V.L."/>
            <person name="Venter E."/>
            <person name="Venter J.C."/>
            <person name="Vicario S."/>
            <person name="Vieira F.G."/>
            <person name="Vilella A.J."/>
            <person name="Villasante A."/>
            <person name="Walenz B."/>
            <person name="Wang J."/>
            <person name="Wasserman M."/>
            <person name="Watts T."/>
            <person name="Wilson D."/>
            <person name="Wilson R.K."/>
            <person name="Wing R.A."/>
            <person name="Wolfner M.F."/>
            <person name="Wong A."/>
            <person name="Wong G.K."/>
            <person name="Wu C.I."/>
            <person name="Wu G."/>
            <person name="Yamamoto D."/>
            <person name="Yang H.P."/>
            <person name="Yang S.P."/>
            <person name="Yorke J.A."/>
            <person name="Yoshida K."/>
            <person name="Zdobnov E."/>
            <person name="Zhang P."/>
            <person name="Zhang Y."/>
            <person name="Zimin A.V."/>
            <person name="Baldwin J."/>
            <person name="Abdouelleil A."/>
            <person name="Abdulkadir J."/>
            <person name="Abebe A."/>
            <person name="Abera B."/>
            <person name="Abreu J."/>
            <person name="Acer S.C."/>
            <person name="Aftuck L."/>
            <person name="Alexander A."/>
            <person name="An P."/>
            <person name="Anderson E."/>
            <person name="Anderson S."/>
            <person name="Arachi H."/>
            <person name="Azer M."/>
            <person name="Bachantsang P."/>
            <person name="Barry A."/>
            <person name="Bayul T."/>
            <person name="Berlin A."/>
            <person name="Bessette D."/>
            <person name="Bloom T."/>
            <person name="Blye J."/>
            <person name="Boguslavskiy L."/>
            <person name="Bonnet C."/>
            <person name="Boukhgalter B."/>
            <person name="Bourzgui I."/>
            <person name="Brown A."/>
            <person name="Cahill P."/>
            <person name="Channer S."/>
            <person name="Cheshatsang Y."/>
            <person name="Chuda L."/>
            <person name="Citroen M."/>
            <person name="Collymore A."/>
            <person name="Cooke P."/>
            <person name="Costello M."/>
            <person name="D'Aco K."/>
            <person name="Daza R."/>
            <person name="De Haan G."/>
            <person name="DeGray S."/>
            <person name="DeMaso C."/>
            <person name="Dhargay N."/>
            <person name="Dooley K."/>
            <person name="Dooley E."/>
            <person name="Doricent M."/>
            <person name="Dorje P."/>
            <person name="Dorjee K."/>
            <person name="Dupes A."/>
            <person name="Elong R."/>
            <person name="Falk J."/>
            <person name="Farina A."/>
            <person name="Faro S."/>
            <person name="Ferguson D."/>
            <person name="Fisher S."/>
            <person name="Foley C.D."/>
            <person name="Franke A."/>
            <person name="Friedrich D."/>
            <person name="Gadbois L."/>
            <person name="Gearin G."/>
            <person name="Gearin C.R."/>
            <person name="Giannoukos G."/>
            <person name="Goode T."/>
            <person name="Graham J."/>
            <person name="Grandbois E."/>
            <person name="Grewal S."/>
            <person name="Gyaltsen K."/>
            <person name="Hafez N."/>
            <person name="Hagos B."/>
            <person name="Hall J."/>
            <person name="Henson C."/>
            <person name="Hollinger A."/>
            <person name="Honan T."/>
            <person name="Huard M.D."/>
            <person name="Hughes L."/>
            <person name="Hurhula B."/>
            <person name="Husby M.E."/>
            <person name="Kamat A."/>
            <person name="Kanga B."/>
            <person name="Kashin S."/>
            <person name="Khazanovich D."/>
            <person name="Kisner P."/>
            <person name="Lance K."/>
            <person name="Lara M."/>
            <person name="Lee W."/>
            <person name="Lennon N."/>
            <person name="Letendre F."/>
            <person name="LeVine R."/>
            <person name="Lipovsky A."/>
            <person name="Liu X."/>
            <person name="Liu J."/>
            <person name="Liu S."/>
            <person name="Lokyitsang T."/>
            <person name="Lokyitsang Y."/>
            <person name="Lubonja R."/>
            <person name="Lui A."/>
            <person name="MacDonald P."/>
            <person name="Magnisalis V."/>
            <person name="Maru K."/>
            <person name="Matthews C."/>
            <person name="McCusker W."/>
            <person name="McDonough S."/>
            <person name="Mehta T."/>
            <person name="Meldrim J."/>
            <person name="Meneus L."/>
            <person name="Mihai O."/>
            <person name="Mihalev A."/>
            <person name="Mihova T."/>
            <person name="Mittelman R."/>
            <person name="Mlenga V."/>
            <person name="Montmayeur A."/>
            <person name="Mulrain L."/>
            <person name="Navidi A."/>
            <person name="Naylor J."/>
            <person name="Negash T."/>
            <person name="Nguyen T."/>
            <person name="Nguyen N."/>
            <person name="Nicol R."/>
            <person name="Norbu C."/>
            <person name="Norbu N."/>
            <person name="Novod N."/>
            <person name="O'Neill B."/>
            <person name="Osman S."/>
            <person name="Markiewicz E."/>
            <person name="Oyono O.L."/>
            <person name="Patti C."/>
            <person name="Phunkhang P."/>
            <person name="Pierre F."/>
            <person name="Priest M."/>
            <person name="Raghuraman S."/>
            <person name="Rege F."/>
            <person name="Reyes R."/>
            <person name="Rise C."/>
            <person name="Rogov P."/>
            <person name="Ross K."/>
            <person name="Ryan E."/>
            <person name="Settipalli S."/>
            <person name="Shea T."/>
            <person name="Sherpa N."/>
            <person name="Shi L."/>
            <person name="Shih D."/>
            <person name="Sparrow T."/>
            <person name="Spaulding J."/>
            <person name="Stalker J."/>
            <person name="Stange-Thomann N."/>
            <person name="Stavropoulos S."/>
            <person name="Stone C."/>
            <person name="Strader C."/>
            <person name="Tesfaye S."/>
            <person name="Thomson T."/>
            <person name="Thoulutsang Y."/>
            <person name="Thoulutsang D."/>
            <person name="Topham K."/>
            <person name="Topping I."/>
            <person name="Tsamla T."/>
            <person name="Vassiliev H."/>
            <person name="Vo A."/>
            <person name="Wangchuk T."/>
            <person name="Wangdi T."/>
            <person name="Weiand M."/>
            <person name="Wilkinson J."/>
            <person name="Wilson A."/>
            <person name="Yadav S."/>
            <person name="Young G."/>
            <person name="Yu Q."/>
            <person name="Zembek L."/>
            <person name="Zhong D."/>
            <person name="Zimmer A."/>
            <person name="Zwirko Z."/>
            <person name="Jaffe D.B."/>
            <person name="Alvarez P."/>
            <person name="Brockman W."/>
            <person name="Butler J."/>
            <person name="Chin C."/>
            <person name="Gnerre S."/>
            <person name="Grabherr M."/>
            <person name="Kleber M."/>
            <person name="Mauceli E."/>
            <person name="MacCallum I."/>
        </authorList>
    </citation>
    <scope>NUCLEOTIDE SEQUENCE [LARGE SCALE GENOMIC DNA]</scope>
    <source>
        <strain evidence="2">Tucson 14024-0371.13</strain>
    </source>
</reference>
<dbReference type="STRING" id="7217.A0A0P8XLF3"/>
<dbReference type="PANTHER" id="PTHR22954:SF3">
    <property type="entry name" value="PROTEIN CBG08539"/>
    <property type="match status" value="1"/>
</dbReference>
<evidence type="ECO:0000313" key="2">
    <source>
        <dbReference type="Proteomes" id="UP000007801"/>
    </source>
</evidence>
<dbReference type="Proteomes" id="UP000007801">
    <property type="component" value="Unassembled WGS sequence"/>
</dbReference>
<organism evidence="1 2">
    <name type="scientific">Drosophila ananassae</name>
    <name type="common">Fruit fly</name>
    <dbReference type="NCBI Taxonomy" id="7217"/>
    <lineage>
        <taxon>Eukaryota</taxon>
        <taxon>Metazoa</taxon>
        <taxon>Ecdysozoa</taxon>
        <taxon>Arthropoda</taxon>
        <taxon>Hexapoda</taxon>
        <taxon>Insecta</taxon>
        <taxon>Pterygota</taxon>
        <taxon>Neoptera</taxon>
        <taxon>Endopterygota</taxon>
        <taxon>Diptera</taxon>
        <taxon>Brachycera</taxon>
        <taxon>Muscomorpha</taxon>
        <taxon>Ephydroidea</taxon>
        <taxon>Drosophilidae</taxon>
        <taxon>Drosophila</taxon>
        <taxon>Sophophora</taxon>
    </lineage>
</organism>
<dbReference type="PANTHER" id="PTHR22954">
    <property type="entry name" value="RETROVIRAL PROTEASE-RELATED"/>
    <property type="match status" value="1"/>
</dbReference>
<keyword evidence="2" id="KW-1185">Reference proteome</keyword>
<accession>A0A0P8XLF3</accession>
<protein>
    <submittedName>
        <fullName evidence="1">Uncharacterized protein</fullName>
    </submittedName>
</protein>